<dbReference type="PANTHER" id="PTHR48080">
    <property type="entry name" value="D-GALACTONATE DEHYDRATASE-RELATED"/>
    <property type="match status" value="1"/>
</dbReference>
<proteinExistence type="inferred from homology"/>
<dbReference type="InterPro" id="IPR036849">
    <property type="entry name" value="Enolase-like_C_sf"/>
</dbReference>
<organism evidence="4 5">
    <name type="scientific">Chloropicon primus</name>
    <dbReference type="NCBI Taxonomy" id="1764295"/>
    <lineage>
        <taxon>Eukaryota</taxon>
        <taxon>Viridiplantae</taxon>
        <taxon>Chlorophyta</taxon>
        <taxon>Chloropicophyceae</taxon>
        <taxon>Chloropicales</taxon>
        <taxon>Chloropicaceae</taxon>
        <taxon>Chloropicon</taxon>
    </lineage>
</organism>
<evidence type="ECO:0000256" key="2">
    <source>
        <dbReference type="ARBA" id="ARBA00022723"/>
    </source>
</evidence>
<feature type="domain" description="Enolase C-terminal" evidence="3">
    <location>
        <begin position="225"/>
        <end position="387"/>
    </location>
</feature>
<keyword evidence="5" id="KW-1185">Reference proteome</keyword>
<dbReference type="STRING" id="1764295.A0A5B8MK21"/>
<dbReference type="InterPro" id="IPR034593">
    <property type="entry name" value="DgoD-like"/>
</dbReference>
<accession>A0A5B8MK21</accession>
<dbReference type="Gene3D" id="3.30.390.10">
    <property type="entry name" value="Enolase-like, N-terminal domain"/>
    <property type="match status" value="1"/>
</dbReference>
<dbReference type="PANTHER" id="PTHR48080:SF3">
    <property type="entry name" value="ENOLASE SUPERFAMILY MEMBER DDB_G0284701"/>
    <property type="match status" value="1"/>
</dbReference>
<comment type="similarity">
    <text evidence="1">Belongs to the mandelate racemase/muconate lactonizing enzyme family.</text>
</comment>
<name>A0A5B8MK21_9CHLO</name>
<dbReference type="InterPro" id="IPR029017">
    <property type="entry name" value="Enolase-like_N"/>
</dbReference>
<dbReference type="Gene3D" id="3.20.20.120">
    <property type="entry name" value="Enolase-like C-terminal domain"/>
    <property type="match status" value="1"/>
</dbReference>
<keyword evidence="2" id="KW-0479">Metal-binding</keyword>
<dbReference type="GO" id="GO:0046872">
    <property type="term" value="F:metal ion binding"/>
    <property type="evidence" value="ECO:0007669"/>
    <property type="project" value="UniProtKB-KW"/>
</dbReference>
<dbReference type="AlphaFoldDB" id="A0A5B8MK21"/>
<protein>
    <submittedName>
        <fullName evidence="4">Enolase</fullName>
    </submittedName>
</protein>
<sequence>MEEVEHWWRVSGGEGKGEHRVEVAFAPLAIRLNRRWKTAHSASSERTNAKFDISVDGFVGSSEVGLPPPKAGIYEGTAADCRTLALDFSRRVTFVLGERVAASGATAVSLEGLETGGRTPFGSGGNGGGGVDLARQPESGAEELLVMILGALDECAATGRHPRAALALLETAILRCLSSAAEVPVRDILGVEGSPDGARCFYTVGMTSCREELAGDVSYGRRNTDFLKFKVDGDLETCAKVFAYLEEESLLVDGRRNVAIDANCSWSPRLALEFLDRMEKYLPHLFMIEQPFPFDVPFSDSSPEEREGWARFKRECARRGISVYADESMRTSGDVKDLSPFCHGVNIKLEKTGGYREAVRAWRECQAGGLTVWLGCMVGTALNCNVIVEILSMSDGSVDLDGFLLTSPECQPCRPSFRLTGREECPAGRILMDRL</sequence>
<reference evidence="4 5" key="1">
    <citation type="submission" date="2018-07" db="EMBL/GenBank/DDBJ databases">
        <title>The complete nuclear genome of the prasinophyte Chloropicon primus (CCMP1205).</title>
        <authorList>
            <person name="Pombert J.-F."/>
            <person name="Otis C."/>
            <person name="Turmel M."/>
            <person name="Lemieux C."/>
        </authorList>
    </citation>
    <scope>NUCLEOTIDE SEQUENCE [LARGE SCALE GENOMIC DNA]</scope>
    <source>
        <strain evidence="4 5">CCMP1205</strain>
    </source>
</reference>
<dbReference type="InterPro" id="IPR029065">
    <property type="entry name" value="Enolase_C-like"/>
</dbReference>
<evidence type="ECO:0000313" key="4">
    <source>
        <dbReference type="EMBL" id="QDZ20803.1"/>
    </source>
</evidence>
<gene>
    <name evidence="4" type="ORF">A3770_04p33210</name>
</gene>
<evidence type="ECO:0000259" key="3">
    <source>
        <dbReference type="Pfam" id="PF13378"/>
    </source>
</evidence>
<dbReference type="SUPFAM" id="SSF51604">
    <property type="entry name" value="Enolase C-terminal domain-like"/>
    <property type="match status" value="1"/>
</dbReference>
<dbReference type="EMBL" id="CP031037">
    <property type="protein sequence ID" value="QDZ20803.1"/>
    <property type="molecule type" value="Genomic_DNA"/>
</dbReference>
<dbReference type="Proteomes" id="UP000316726">
    <property type="component" value="Chromosome 4"/>
</dbReference>
<dbReference type="Pfam" id="PF13378">
    <property type="entry name" value="MR_MLE_C"/>
    <property type="match status" value="1"/>
</dbReference>
<evidence type="ECO:0000313" key="5">
    <source>
        <dbReference type="Proteomes" id="UP000316726"/>
    </source>
</evidence>
<dbReference type="OrthoDB" id="17395at2759"/>
<evidence type="ECO:0000256" key="1">
    <source>
        <dbReference type="ARBA" id="ARBA00008031"/>
    </source>
</evidence>